<dbReference type="AlphaFoldDB" id="A0A5S4GE26"/>
<dbReference type="InterPro" id="IPR036390">
    <property type="entry name" value="WH_DNA-bd_sf"/>
</dbReference>
<dbReference type="RefSeq" id="WP_138640235.1">
    <property type="nucleotide sequence ID" value="NZ_JASWDG010000075.1"/>
</dbReference>
<dbReference type="PROSITE" id="PS50995">
    <property type="entry name" value="HTH_MARR_2"/>
    <property type="match status" value="1"/>
</dbReference>
<dbReference type="InterPro" id="IPR039422">
    <property type="entry name" value="MarR/SlyA-like"/>
</dbReference>
<sequence length="161" mass="18066">MAEEVGVATRDPDRLDELQRAMQRSTMFTVLLHHTTASKAGLNVTDAQCVSALVLDGPQTPGQLAQLMGITTGGAITAVIDRLERAGYVKRTRDPDDRRRVIVELVEENVAEFGRYFDPIARAFYARLSTYSDEELAVLRRWIHENNEAMPAIIEEIRNLP</sequence>
<evidence type="ECO:0000313" key="2">
    <source>
        <dbReference type="EMBL" id="TMR31246.1"/>
    </source>
</evidence>
<evidence type="ECO:0000313" key="3">
    <source>
        <dbReference type="Proteomes" id="UP000305238"/>
    </source>
</evidence>
<dbReference type="EMBL" id="VCKZ01000309">
    <property type="protein sequence ID" value="TMR31246.1"/>
    <property type="molecule type" value="Genomic_DNA"/>
</dbReference>
<accession>A0A5S4GE26</accession>
<comment type="caution">
    <text evidence="2">The sequence shown here is derived from an EMBL/GenBank/DDBJ whole genome shotgun (WGS) entry which is preliminary data.</text>
</comment>
<dbReference type="Proteomes" id="UP000305238">
    <property type="component" value="Unassembled WGS sequence"/>
</dbReference>
<protein>
    <submittedName>
        <fullName evidence="2">MarR family transcriptional regulator</fullName>
    </submittedName>
</protein>
<evidence type="ECO:0000259" key="1">
    <source>
        <dbReference type="PROSITE" id="PS50995"/>
    </source>
</evidence>
<feature type="domain" description="HTH marR-type" evidence="1">
    <location>
        <begin position="15"/>
        <end position="148"/>
    </location>
</feature>
<gene>
    <name evidence="2" type="ORF">ETD96_32055</name>
</gene>
<dbReference type="Pfam" id="PF12802">
    <property type="entry name" value="MarR_2"/>
    <property type="match status" value="1"/>
</dbReference>
<dbReference type="InterPro" id="IPR036388">
    <property type="entry name" value="WH-like_DNA-bd_sf"/>
</dbReference>
<reference evidence="2 3" key="1">
    <citation type="submission" date="2019-05" db="EMBL/GenBank/DDBJ databases">
        <title>Draft genome sequence of Actinomadura geliboluensis A8036.</title>
        <authorList>
            <person name="Saricaoglu S."/>
            <person name="Isik K."/>
        </authorList>
    </citation>
    <scope>NUCLEOTIDE SEQUENCE [LARGE SCALE GENOMIC DNA]</scope>
    <source>
        <strain evidence="2 3">A8036</strain>
    </source>
</reference>
<dbReference type="Gene3D" id="1.10.10.10">
    <property type="entry name" value="Winged helix-like DNA-binding domain superfamily/Winged helix DNA-binding domain"/>
    <property type="match status" value="1"/>
</dbReference>
<name>A0A5S4GE26_9ACTN</name>
<dbReference type="SUPFAM" id="SSF46785">
    <property type="entry name" value="Winged helix' DNA-binding domain"/>
    <property type="match status" value="1"/>
</dbReference>
<keyword evidence="3" id="KW-1185">Reference proteome</keyword>
<dbReference type="OrthoDB" id="162531at2"/>
<dbReference type="GO" id="GO:0003700">
    <property type="term" value="F:DNA-binding transcription factor activity"/>
    <property type="evidence" value="ECO:0007669"/>
    <property type="project" value="InterPro"/>
</dbReference>
<dbReference type="SMART" id="SM00347">
    <property type="entry name" value="HTH_MARR"/>
    <property type="match status" value="1"/>
</dbReference>
<proteinExistence type="predicted"/>
<organism evidence="2 3">
    <name type="scientific">Actinomadura geliboluensis</name>
    <dbReference type="NCBI Taxonomy" id="882440"/>
    <lineage>
        <taxon>Bacteria</taxon>
        <taxon>Bacillati</taxon>
        <taxon>Actinomycetota</taxon>
        <taxon>Actinomycetes</taxon>
        <taxon>Streptosporangiales</taxon>
        <taxon>Thermomonosporaceae</taxon>
        <taxon>Actinomadura</taxon>
    </lineage>
</organism>
<dbReference type="InterPro" id="IPR000835">
    <property type="entry name" value="HTH_MarR-typ"/>
</dbReference>
<dbReference type="GO" id="GO:0006950">
    <property type="term" value="P:response to stress"/>
    <property type="evidence" value="ECO:0007669"/>
    <property type="project" value="TreeGrafter"/>
</dbReference>
<dbReference type="PANTHER" id="PTHR33164">
    <property type="entry name" value="TRANSCRIPTIONAL REGULATOR, MARR FAMILY"/>
    <property type="match status" value="1"/>
</dbReference>
<dbReference type="PANTHER" id="PTHR33164:SF106">
    <property type="entry name" value="TRANSCRIPTIONAL REGULATORY PROTEIN"/>
    <property type="match status" value="1"/>
</dbReference>